<keyword evidence="4" id="KW-0547">Nucleotide-binding</keyword>
<dbReference type="Pfam" id="PF08352">
    <property type="entry name" value="oligo_HPY"/>
    <property type="match status" value="1"/>
</dbReference>
<dbReference type="InterPro" id="IPR013563">
    <property type="entry name" value="Oligopep_ABC_C"/>
</dbReference>
<organism evidence="8">
    <name type="scientific">marine sediment metagenome</name>
    <dbReference type="NCBI Taxonomy" id="412755"/>
    <lineage>
        <taxon>unclassified sequences</taxon>
        <taxon>metagenomes</taxon>
        <taxon>ecological metagenomes</taxon>
    </lineage>
</organism>
<evidence type="ECO:0000313" key="8">
    <source>
        <dbReference type="EMBL" id="GAF67666.1"/>
    </source>
</evidence>
<dbReference type="AlphaFoldDB" id="X0RXC2"/>
<dbReference type="NCBIfam" id="TIGR01727">
    <property type="entry name" value="oligo_HPY"/>
    <property type="match status" value="1"/>
</dbReference>
<name>X0RXC2_9ZZZZ</name>
<dbReference type="InterPro" id="IPR050388">
    <property type="entry name" value="ABC_Ni/Peptide_Import"/>
</dbReference>
<keyword evidence="2" id="KW-0813">Transport</keyword>
<dbReference type="GO" id="GO:0016887">
    <property type="term" value="F:ATP hydrolysis activity"/>
    <property type="evidence" value="ECO:0007669"/>
    <property type="project" value="InterPro"/>
</dbReference>
<dbReference type="PANTHER" id="PTHR43297:SF2">
    <property type="entry name" value="DIPEPTIDE TRANSPORT ATP-BINDING PROTEIN DPPD"/>
    <property type="match status" value="1"/>
</dbReference>
<evidence type="ECO:0000256" key="3">
    <source>
        <dbReference type="ARBA" id="ARBA00022475"/>
    </source>
</evidence>
<keyword evidence="6" id="KW-0472">Membrane</keyword>
<evidence type="ECO:0000259" key="7">
    <source>
        <dbReference type="PROSITE" id="PS50893"/>
    </source>
</evidence>
<dbReference type="CDD" id="cd03257">
    <property type="entry name" value="ABC_NikE_OppD_transporters"/>
    <property type="match status" value="1"/>
</dbReference>
<keyword evidence="3" id="KW-1003">Cell membrane</keyword>
<gene>
    <name evidence="8" type="ORF">S01H1_16812</name>
</gene>
<evidence type="ECO:0000256" key="1">
    <source>
        <dbReference type="ARBA" id="ARBA00004370"/>
    </source>
</evidence>
<dbReference type="Gene3D" id="3.40.50.300">
    <property type="entry name" value="P-loop containing nucleotide triphosphate hydrolases"/>
    <property type="match status" value="1"/>
</dbReference>
<dbReference type="PANTHER" id="PTHR43297">
    <property type="entry name" value="OLIGOPEPTIDE TRANSPORT ATP-BINDING PROTEIN APPD"/>
    <property type="match status" value="1"/>
</dbReference>
<sequence length="242" mass="27000">ELSRIRGKEISMVFQEPLSSLNPIQTIGDQIAEVFQIHEQLDKKKAMRKAISMLEMVAIPDAEKRAKSYPFMLSGGMRQRVMLAMALGCKPALLIADEPTTAIDVTIQAQLLELISSLAQETNTRVILITHNLGIVARYANKIAIMYAGKIVEKGETTELYAEPQHPYTISLLKAVPRLDQEKKKLATIEGQPPPLDERLPSGCSFHPRCTYAREICKEKTPPLRKISDKQEVACWLGGMDS</sequence>
<feature type="domain" description="ABC transporter" evidence="7">
    <location>
        <begin position="5"/>
        <end position="173"/>
    </location>
</feature>
<accession>X0RXC2</accession>
<feature type="non-terminal residue" evidence="8">
    <location>
        <position position="1"/>
    </location>
</feature>
<dbReference type="GO" id="GO:0015833">
    <property type="term" value="P:peptide transport"/>
    <property type="evidence" value="ECO:0007669"/>
    <property type="project" value="InterPro"/>
</dbReference>
<evidence type="ECO:0000256" key="2">
    <source>
        <dbReference type="ARBA" id="ARBA00022448"/>
    </source>
</evidence>
<keyword evidence="5" id="KW-0067">ATP-binding</keyword>
<dbReference type="PROSITE" id="PS50893">
    <property type="entry name" value="ABC_TRANSPORTER_2"/>
    <property type="match status" value="1"/>
</dbReference>
<evidence type="ECO:0000256" key="6">
    <source>
        <dbReference type="ARBA" id="ARBA00023136"/>
    </source>
</evidence>
<dbReference type="GO" id="GO:0016020">
    <property type="term" value="C:membrane"/>
    <property type="evidence" value="ECO:0007669"/>
    <property type="project" value="UniProtKB-SubCell"/>
</dbReference>
<comment type="caution">
    <text evidence="8">The sequence shown here is derived from an EMBL/GenBank/DDBJ whole genome shotgun (WGS) entry which is preliminary data.</text>
</comment>
<comment type="subcellular location">
    <subcellularLocation>
        <location evidence="1">Membrane</location>
    </subcellularLocation>
</comment>
<protein>
    <recommendedName>
        <fullName evidence="7">ABC transporter domain-containing protein</fullName>
    </recommendedName>
</protein>
<dbReference type="InterPro" id="IPR017871">
    <property type="entry name" value="ABC_transporter-like_CS"/>
</dbReference>
<dbReference type="Pfam" id="PF00005">
    <property type="entry name" value="ABC_tran"/>
    <property type="match status" value="1"/>
</dbReference>
<dbReference type="GO" id="GO:0005524">
    <property type="term" value="F:ATP binding"/>
    <property type="evidence" value="ECO:0007669"/>
    <property type="project" value="UniProtKB-KW"/>
</dbReference>
<evidence type="ECO:0000256" key="5">
    <source>
        <dbReference type="ARBA" id="ARBA00022840"/>
    </source>
</evidence>
<dbReference type="SUPFAM" id="SSF52540">
    <property type="entry name" value="P-loop containing nucleoside triphosphate hydrolases"/>
    <property type="match status" value="1"/>
</dbReference>
<proteinExistence type="predicted"/>
<dbReference type="EMBL" id="BARS01008869">
    <property type="protein sequence ID" value="GAF67666.1"/>
    <property type="molecule type" value="Genomic_DNA"/>
</dbReference>
<reference evidence="8" key="1">
    <citation type="journal article" date="2014" name="Front. Microbiol.">
        <title>High frequency of phylogenetically diverse reductive dehalogenase-homologous genes in deep subseafloor sedimentary metagenomes.</title>
        <authorList>
            <person name="Kawai M."/>
            <person name="Futagami T."/>
            <person name="Toyoda A."/>
            <person name="Takaki Y."/>
            <person name="Nishi S."/>
            <person name="Hori S."/>
            <person name="Arai W."/>
            <person name="Tsubouchi T."/>
            <person name="Morono Y."/>
            <person name="Uchiyama I."/>
            <person name="Ito T."/>
            <person name="Fujiyama A."/>
            <person name="Inagaki F."/>
            <person name="Takami H."/>
        </authorList>
    </citation>
    <scope>NUCLEOTIDE SEQUENCE</scope>
    <source>
        <strain evidence="8">Expedition CK06-06</strain>
    </source>
</reference>
<dbReference type="PROSITE" id="PS00211">
    <property type="entry name" value="ABC_TRANSPORTER_1"/>
    <property type="match status" value="1"/>
</dbReference>
<dbReference type="InterPro" id="IPR027417">
    <property type="entry name" value="P-loop_NTPase"/>
</dbReference>
<dbReference type="InterPro" id="IPR003439">
    <property type="entry name" value="ABC_transporter-like_ATP-bd"/>
</dbReference>
<evidence type="ECO:0000256" key="4">
    <source>
        <dbReference type="ARBA" id="ARBA00022741"/>
    </source>
</evidence>